<sequence>MLERMTRSVAESYGLVHQLNLRALRSYIKVTQEEDLINQINEIKEVVLLRTLWEAGLRQGLQDAVLDRMAKLT</sequence>
<reference evidence="1" key="1">
    <citation type="submission" date="2020-03" db="EMBL/GenBank/DDBJ databases">
        <title>The deep terrestrial virosphere.</title>
        <authorList>
            <person name="Holmfeldt K."/>
            <person name="Nilsson E."/>
            <person name="Simone D."/>
            <person name="Lopez-Fernandez M."/>
            <person name="Wu X."/>
            <person name="de Brujin I."/>
            <person name="Lundin D."/>
            <person name="Andersson A."/>
            <person name="Bertilsson S."/>
            <person name="Dopson M."/>
        </authorList>
    </citation>
    <scope>NUCLEOTIDE SEQUENCE</scope>
    <source>
        <strain evidence="1">TM448A05589</strain>
    </source>
</reference>
<evidence type="ECO:0000313" key="1">
    <source>
        <dbReference type="EMBL" id="QJA54736.1"/>
    </source>
</evidence>
<accession>A0A6H2A3G2</accession>
<proteinExistence type="predicted"/>
<dbReference type="AlphaFoldDB" id="A0A6H2A3G2"/>
<gene>
    <name evidence="1" type="ORF">TM448A05589_0007</name>
</gene>
<protein>
    <submittedName>
        <fullName evidence="1">Uncharacterized protein</fullName>
    </submittedName>
</protein>
<organism evidence="1">
    <name type="scientific">viral metagenome</name>
    <dbReference type="NCBI Taxonomy" id="1070528"/>
    <lineage>
        <taxon>unclassified sequences</taxon>
        <taxon>metagenomes</taxon>
        <taxon>organismal metagenomes</taxon>
    </lineage>
</organism>
<name>A0A6H2A3G2_9ZZZZ</name>
<dbReference type="EMBL" id="MT144533">
    <property type="protein sequence ID" value="QJA54736.1"/>
    <property type="molecule type" value="Genomic_DNA"/>
</dbReference>